<dbReference type="Proteomes" id="UP000294321">
    <property type="component" value="Chromosome"/>
</dbReference>
<dbReference type="RefSeq" id="WP_133441845.1">
    <property type="nucleotide sequence ID" value="NZ_CP034726.1"/>
</dbReference>
<keyword evidence="3" id="KW-1133">Transmembrane helix</keyword>
<feature type="transmembrane region" description="Helical" evidence="3">
    <location>
        <begin position="31"/>
        <end position="48"/>
    </location>
</feature>
<proteinExistence type="predicted"/>
<keyword evidence="5" id="KW-1185">Reference proteome</keyword>
<protein>
    <submittedName>
        <fullName evidence="4">Uncharacterized protein</fullName>
    </submittedName>
</protein>
<dbReference type="KEGG" id="lji:ELX58_03860"/>
<feature type="region of interest" description="Disordered" evidence="2">
    <location>
        <begin position="92"/>
        <end position="114"/>
    </location>
</feature>
<sequence>MRVSFYRNVTWLIGILVAIEIMLKVGLRKGLFMLIADLAVVLLLMILFHRMRRNGYDETAERLAAENSANDRKAETEWQKKHDQWWQAHQGLKTTSTSNQNESRSAESATPGSAVGLSQLERSNHILKNRINQLNRKISILQNGKKNDSYQKSDWYRQIVKMRKQIAKLKSEYK</sequence>
<evidence type="ECO:0000313" key="5">
    <source>
        <dbReference type="Proteomes" id="UP000294321"/>
    </source>
</evidence>
<feature type="transmembrane region" description="Helical" evidence="3">
    <location>
        <begin position="9"/>
        <end position="25"/>
    </location>
</feature>
<keyword evidence="3" id="KW-0812">Transmembrane</keyword>
<evidence type="ECO:0000313" key="4">
    <source>
        <dbReference type="EMBL" id="QBP18286.1"/>
    </source>
</evidence>
<keyword evidence="1" id="KW-0175">Coiled coil</keyword>
<reference evidence="5" key="1">
    <citation type="submission" date="2018-12" db="EMBL/GenBank/DDBJ databases">
        <title>A new species of lactobacillus.</title>
        <authorList>
            <person name="Jian Y."/>
            <person name="Xin L."/>
            <person name="Hong Z.J."/>
            <person name="Ming L.Z."/>
            <person name="Hong X.Z."/>
        </authorList>
    </citation>
    <scope>NUCLEOTIDE SEQUENCE [LARGE SCALE GENOMIC DNA]</scope>
    <source>
        <strain evidence="5">HSLZ-75</strain>
    </source>
</reference>
<evidence type="ECO:0000256" key="2">
    <source>
        <dbReference type="SAM" id="MobiDB-lite"/>
    </source>
</evidence>
<name>A0A4P6ZKL6_9LACO</name>
<dbReference type="AlphaFoldDB" id="A0A4P6ZKL6"/>
<dbReference type="EMBL" id="CP034726">
    <property type="protein sequence ID" value="QBP18286.1"/>
    <property type="molecule type" value="Genomic_DNA"/>
</dbReference>
<feature type="coiled-coil region" evidence="1">
    <location>
        <begin position="117"/>
        <end position="172"/>
    </location>
</feature>
<feature type="compositionally biased region" description="Polar residues" evidence="2">
    <location>
        <begin position="92"/>
        <end position="111"/>
    </location>
</feature>
<evidence type="ECO:0000256" key="3">
    <source>
        <dbReference type="SAM" id="Phobius"/>
    </source>
</evidence>
<evidence type="ECO:0000256" key="1">
    <source>
        <dbReference type="SAM" id="Coils"/>
    </source>
</evidence>
<accession>A0A4P6ZKL6</accession>
<organism evidence="4 5">
    <name type="scientific">Acetilactobacillus jinshanensis</name>
    <dbReference type="NCBI Taxonomy" id="1720083"/>
    <lineage>
        <taxon>Bacteria</taxon>
        <taxon>Bacillati</taxon>
        <taxon>Bacillota</taxon>
        <taxon>Bacilli</taxon>
        <taxon>Lactobacillales</taxon>
        <taxon>Lactobacillaceae</taxon>
        <taxon>Acetilactobacillus</taxon>
    </lineage>
</organism>
<keyword evidence="3" id="KW-0472">Membrane</keyword>
<gene>
    <name evidence="4" type="ORF">ELX58_03860</name>
</gene>